<name>A0AAV4D0Z8_9GAST</name>
<proteinExistence type="predicted"/>
<evidence type="ECO:0000313" key="2">
    <source>
        <dbReference type="EMBL" id="GFO37873.1"/>
    </source>
</evidence>
<keyword evidence="3" id="KW-1185">Reference proteome</keyword>
<keyword evidence="1" id="KW-0732">Signal</keyword>
<gene>
    <name evidence="2" type="ORF">PoB_006437800</name>
</gene>
<comment type="caution">
    <text evidence="2">The sequence shown here is derived from an EMBL/GenBank/DDBJ whole genome shotgun (WGS) entry which is preliminary data.</text>
</comment>
<evidence type="ECO:0000313" key="3">
    <source>
        <dbReference type="Proteomes" id="UP000735302"/>
    </source>
</evidence>
<reference evidence="2 3" key="1">
    <citation type="journal article" date="2021" name="Elife">
        <title>Chloroplast acquisition without the gene transfer in kleptoplastic sea slugs, Plakobranchus ocellatus.</title>
        <authorList>
            <person name="Maeda T."/>
            <person name="Takahashi S."/>
            <person name="Yoshida T."/>
            <person name="Shimamura S."/>
            <person name="Takaki Y."/>
            <person name="Nagai Y."/>
            <person name="Toyoda A."/>
            <person name="Suzuki Y."/>
            <person name="Arimoto A."/>
            <person name="Ishii H."/>
            <person name="Satoh N."/>
            <person name="Nishiyama T."/>
            <person name="Hasebe M."/>
            <person name="Maruyama T."/>
            <person name="Minagawa J."/>
            <person name="Obokata J."/>
            <person name="Shigenobu S."/>
        </authorList>
    </citation>
    <scope>NUCLEOTIDE SEQUENCE [LARGE SCALE GENOMIC DNA]</scope>
</reference>
<organism evidence="2 3">
    <name type="scientific">Plakobranchus ocellatus</name>
    <dbReference type="NCBI Taxonomy" id="259542"/>
    <lineage>
        <taxon>Eukaryota</taxon>
        <taxon>Metazoa</taxon>
        <taxon>Spiralia</taxon>
        <taxon>Lophotrochozoa</taxon>
        <taxon>Mollusca</taxon>
        <taxon>Gastropoda</taxon>
        <taxon>Heterobranchia</taxon>
        <taxon>Euthyneura</taxon>
        <taxon>Panpulmonata</taxon>
        <taxon>Sacoglossa</taxon>
        <taxon>Placobranchoidea</taxon>
        <taxon>Plakobranchidae</taxon>
        <taxon>Plakobranchus</taxon>
    </lineage>
</organism>
<sequence length="126" mass="14377">MSLGIGLITAFQLVFKGVWLRLEDQVSDVHLTYTNSLPGTDVKSRPARILIAFTRLFPYLKSSNMHKFFSLVLLVVCLINLIAKQGTEAMMPNPYMSNMFGSPFGMNQGGSFLNPWGNWMWFRFFD</sequence>
<protein>
    <submittedName>
        <fullName evidence="2">Uncharacterized protein</fullName>
    </submittedName>
</protein>
<evidence type="ECO:0000256" key="1">
    <source>
        <dbReference type="SAM" id="SignalP"/>
    </source>
</evidence>
<dbReference type="AlphaFoldDB" id="A0AAV4D0Z8"/>
<feature type="chain" id="PRO_5043966073" evidence="1">
    <location>
        <begin position="21"/>
        <end position="126"/>
    </location>
</feature>
<dbReference type="EMBL" id="BLXT01007308">
    <property type="protein sequence ID" value="GFO37873.1"/>
    <property type="molecule type" value="Genomic_DNA"/>
</dbReference>
<accession>A0AAV4D0Z8</accession>
<dbReference type="Proteomes" id="UP000735302">
    <property type="component" value="Unassembled WGS sequence"/>
</dbReference>
<feature type="signal peptide" evidence="1">
    <location>
        <begin position="1"/>
        <end position="20"/>
    </location>
</feature>